<reference evidence="18" key="1">
    <citation type="submission" date="2017-02" db="UniProtKB">
        <authorList>
            <consortium name="WormBaseParasite"/>
        </authorList>
    </citation>
    <scope>IDENTIFICATION</scope>
</reference>
<dbReference type="GO" id="GO:0033842">
    <property type="term" value="F:N-acetyl-beta-glucosaminyl-derivative 4-beta-N-acetylgalactosaminyltransferase activity"/>
    <property type="evidence" value="ECO:0007669"/>
    <property type="project" value="TreeGrafter"/>
</dbReference>
<dbReference type="Proteomes" id="UP000321570">
    <property type="component" value="Unassembled WGS sequence"/>
</dbReference>
<protein>
    <recommendedName>
        <fullName evidence="11">Beta-1,4-galactosyltransferase</fullName>
        <ecNumber evidence="11">2.4.1.-</ecNumber>
    </recommendedName>
</protein>
<dbReference type="InterPro" id="IPR027995">
    <property type="entry name" value="Galactosyl_T_N"/>
</dbReference>
<feature type="domain" description="Galactosyltransferase C-terminal" evidence="12">
    <location>
        <begin position="205"/>
        <end position="282"/>
    </location>
</feature>
<dbReference type="PRINTS" id="PR02050">
    <property type="entry name" value="B14GALTRFASE"/>
</dbReference>
<keyword evidence="7 11" id="KW-0735">Signal-anchor</keyword>
<dbReference type="Gene3D" id="3.90.550.10">
    <property type="entry name" value="Spore Coat Polysaccharide Biosynthesis Protein SpsA, Chain A"/>
    <property type="match status" value="1"/>
</dbReference>
<keyword evidence="4 11" id="KW-0328">Glycosyltransferase</keyword>
<dbReference type="SUPFAM" id="SSF53448">
    <property type="entry name" value="Nucleotide-diphospho-sugar transferases"/>
    <property type="match status" value="1"/>
</dbReference>
<keyword evidence="10 11" id="KW-0325">Glycoprotein</keyword>
<evidence type="ECO:0000313" key="17">
    <source>
        <dbReference type="Proteomes" id="UP000321570"/>
    </source>
</evidence>
<feature type="domain" description="Galactosyltransferase N-terminal" evidence="13">
    <location>
        <begin position="110"/>
        <end position="200"/>
    </location>
</feature>
<dbReference type="PANTHER" id="PTHR19300">
    <property type="entry name" value="BETA-1,4-GALACTOSYLTRANSFERASE"/>
    <property type="match status" value="1"/>
</dbReference>
<keyword evidence="6 11" id="KW-0812">Transmembrane</keyword>
<evidence type="ECO:0000256" key="6">
    <source>
        <dbReference type="ARBA" id="ARBA00022692"/>
    </source>
</evidence>
<dbReference type="AlphaFoldDB" id="A0A0R3SGX4"/>
<evidence type="ECO:0000313" key="16">
    <source>
        <dbReference type="Proteomes" id="UP000274504"/>
    </source>
</evidence>
<dbReference type="Pfam" id="PF02709">
    <property type="entry name" value="Glyco_transf_7C"/>
    <property type="match status" value="1"/>
</dbReference>
<feature type="transmembrane region" description="Helical" evidence="11">
    <location>
        <begin position="12"/>
        <end position="29"/>
    </location>
</feature>
<dbReference type="EC" id="2.4.1.-" evidence="11"/>
<evidence type="ECO:0000313" key="14">
    <source>
        <dbReference type="EMBL" id="VDL44950.1"/>
    </source>
</evidence>
<dbReference type="STRING" id="6216.A0A0R3SGX4"/>
<evidence type="ECO:0000256" key="3">
    <source>
        <dbReference type="ARBA" id="ARBA00005735"/>
    </source>
</evidence>
<keyword evidence="5 11" id="KW-0808">Transferase</keyword>
<name>A0A0R3SGX4_HYMDI</name>
<comment type="pathway">
    <text evidence="2 11">Protein modification; protein glycosylation.</text>
</comment>
<evidence type="ECO:0000256" key="5">
    <source>
        <dbReference type="ARBA" id="ARBA00022679"/>
    </source>
</evidence>
<evidence type="ECO:0000313" key="15">
    <source>
        <dbReference type="EMBL" id="VUZ46410.1"/>
    </source>
</evidence>
<dbReference type="GO" id="GO:0005975">
    <property type="term" value="P:carbohydrate metabolic process"/>
    <property type="evidence" value="ECO:0007669"/>
    <property type="project" value="InterPro"/>
</dbReference>
<comment type="similarity">
    <text evidence="3 11">Belongs to the glycosyltransferase 7 family.</text>
</comment>
<evidence type="ECO:0000259" key="13">
    <source>
        <dbReference type="Pfam" id="PF13733"/>
    </source>
</evidence>
<dbReference type="GO" id="GO:0008378">
    <property type="term" value="F:galactosyltransferase activity"/>
    <property type="evidence" value="ECO:0007669"/>
    <property type="project" value="TreeGrafter"/>
</dbReference>
<dbReference type="EMBL" id="CABIJS010000221">
    <property type="protein sequence ID" value="VUZ46410.1"/>
    <property type="molecule type" value="Genomic_DNA"/>
</dbReference>
<evidence type="ECO:0000256" key="11">
    <source>
        <dbReference type="RuleBase" id="RU368121"/>
    </source>
</evidence>
<organism evidence="18">
    <name type="scientific">Hymenolepis diminuta</name>
    <name type="common">Rat tapeworm</name>
    <dbReference type="NCBI Taxonomy" id="6216"/>
    <lineage>
        <taxon>Eukaryota</taxon>
        <taxon>Metazoa</taxon>
        <taxon>Spiralia</taxon>
        <taxon>Lophotrochozoa</taxon>
        <taxon>Platyhelminthes</taxon>
        <taxon>Cestoda</taxon>
        <taxon>Eucestoda</taxon>
        <taxon>Cyclophyllidea</taxon>
        <taxon>Hymenolepididae</taxon>
        <taxon>Hymenolepis</taxon>
    </lineage>
</organism>
<dbReference type="WBParaSite" id="HDID_0000418001-mRNA-1">
    <property type="protein sequence ID" value="HDID_0000418001-mRNA-1"/>
    <property type="gene ID" value="HDID_0000418001"/>
</dbReference>
<evidence type="ECO:0000313" key="18">
    <source>
        <dbReference type="WBParaSite" id="HDID_0000418001-mRNA-1"/>
    </source>
</evidence>
<dbReference type="GO" id="GO:0005794">
    <property type="term" value="C:Golgi apparatus"/>
    <property type="evidence" value="ECO:0007669"/>
    <property type="project" value="TreeGrafter"/>
</dbReference>
<dbReference type="GO" id="GO:0016020">
    <property type="term" value="C:membrane"/>
    <property type="evidence" value="ECO:0007669"/>
    <property type="project" value="UniProtKB-SubCell"/>
</dbReference>
<evidence type="ECO:0000256" key="1">
    <source>
        <dbReference type="ARBA" id="ARBA00004606"/>
    </source>
</evidence>
<dbReference type="Proteomes" id="UP000274504">
    <property type="component" value="Unassembled WGS sequence"/>
</dbReference>
<dbReference type="GO" id="GO:0006688">
    <property type="term" value="P:glycosphingolipid biosynthetic process"/>
    <property type="evidence" value="ECO:0007669"/>
    <property type="project" value="TreeGrafter"/>
</dbReference>
<reference evidence="15 17" key="3">
    <citation type="submission" date="2019-07" db="EMBL/GenBank/DDBJ databases">
        <authorList>
            <person name="Jastrzebski P J."/>
            <person name="Paukszto L."/>
            <person name="Jastrzebski P J."/>
        </authorList>
    </citation>
    <scope>NUCLEOTIDE SEQUENCE [LARGE SCALE GENOMIC DNA]</scope>
    <source>
        <strain evidence="15 17">WMS-il1</strain>
    </source>
</reference>
<keyword evidence="17" id="KW-1185">Reference proteome</keyword>
<evidence type="ECO:0000256" key="7">
    <source>
        <dbReference type="ARBA" id="ARBA00022968"/>
    </source>
</evidence>
<comment type="function">
    <text evidence="11">Catalyses the transfer of galactose onto proteins or lipids.</text>
</comment>
<evidence type="ECO:0000256" key="8">
    <source>
        <dbReference type="ARBA" id="ARBA00022989"/>
    </source>
</evidence>
<evidence type="ECO:0000256" key="4">
    <source>
        <dbReference type="ARBA" id="ARBA00022676"/>
    </source>
</evidence>
<dbReference type="PANTHER" id="PTHR19300:SF57">
    <property type="entry name" value="BETA-1,4-N-ACETYLGALACTOSAMINYLTRANSFERASE"/>
    <property type="match status" value="1"/>
</dbReference>
<dbReference type="OrthoDB" id="6255215at2759"/>
<sequence>MASERLEGKQWCFYFILFILGTVIFLSLLERVNRRVVYDVYSRRPKEDSKKHAALVAELQTLSQMVNKTVEEVAQEVLDQQAVIKEGFCNSDINATSTKTELYTEICRNASNQRMLMVFPVRDRWNLLRSLLKKLLPLLQKPNLCVFNVVVEQTDSMAFNKGLLMNAAVIEMAKRVPFDCIIFHDVDLVPASGDEVYYECPSYPRHLSVKVDKFRYSLPYLNLVGGILALPLRHFLQTNGYSNMFWGWGAEDDDMFERLSFIGTPVVRPMPNPTRYTMLPHRSSLSLDSWRKTVLLKMALKRYRLDGLNSVRYKLLKNDRKSVCEVFGDNLKHCQFGGSYITHILVDPQKIESQNAESLLSTT</sequence>
<proteinExistence type="inferred from homology"/>
<dbReference type="InterPro" id="IPR029044">
    <property type="entry name" value="Nucleotide-diphossugar_trans"/>
</dbReference>
<evidence type="ECO:0000256" key="9">
    <source>
        <dbReference type="ARBA" id="ARBA00023136"/>
    </source>
</evidence>
<keyword evidence="8 11" id="KW-1133">Transmembrane helix</keyword>
<dbReference type="Pfam" id="PF13733">
    <property type="entry name" value="Glyco_transf_7N"/>
    <property type="match status" value="1"/>
</dbReference>
<accession>A0A0R3SGX4</accession>
<gene>
    <name evidence="14" type="ORF">HDID_LOCUS4178</name>
    <name evidence="15" type="ORF">WMSIL1_LOCUS6145</name>
</gene>
<dbReference type="UniPathway" id="UPA00378"/>
<evidence type="ECO:0000256" key="2">
    <source>
        <dbReference type="ARBA" id="ARBA00004922"/>
    </source>
</evidence>
<dbReference type="InterPro" id="IPR027791">
    <property type="entry name" value="Galactosyl_T_C"/>
</dbReference>
<evidence type="ECO:0000259" key="12">
    <source>
        <dbReference type="Pfam" id="PF02709"/>
    </source>
</evidence>
<dbReference type="EMBL" id="UYSG01001496">
    <property type="protein sequence ID" value="VDL44950.1"/>
    <property type="molecule type" value="Genomic_DNA"/>
</dbReference>
<comment type="subcellular location">
    <subcellularLocation>
        <location evidence="1">Membrane</location>
        <topology evidence="1">Single-pass type II membrane protein</topology>
    </subcellularLocation>
</comment>
<reference evidence="14 16" key="2">
    <citation type="submission" date="2018-11" db="EMBL/GenBank/DDBJ databases">
        <authorList>
            <consortium name="Pathogen Informatics"/>
        </authorList>
    </citation>
    <scope>NUCLEOTIDE SEQUENCE [LARGE SCALE GENOMIC DNA]</scope>
</reference>
<keyword evidence="9 11" id="KW-0472">Membrane</keyword>
<evidence type="ECO:0000256" key="10">
    <source>
        <dbReference type="ARBA" id="ARBA00023180"/>
    </source>
</evidence>
<dbReference type="InterPro" id="IPR003859">
    <property type="entry name" value="Galactosyl_T"/>
</dbReference>